<name>A0A1M6E239_9ACTN</name>
<accession>A0A1M6E239</accession>
<feature type="domain" description="PepSY" evidence="3">
    <location>
        <begin position="85"/>
        <end position="142"/>
    </location>
</feature>
<dbReference type="Proteomes" id="UP000184512">
    <property type="component" value="Unassembled WGS sequence"/>
</dbReference>
<evidence type="ECO:0000259" key="3">
    <source>
        <dbReference type="Pfam" id="PF03413"/>
    </source>
</evidence>
<evidence type="ECO:0000313" key="5">
    <source>
        <dbReference type="Proteomes" id="UP000184512"/>
    </source>
</evidence>
<protein>
    <submittedName>
        <fullName evidence="4">Uncharacterized membrane protein YkoI</fullName>
    </submittedName>
</protein>
<reference evidence="4 5" key="1">
    <citation type="submission" date="2016-11" db="EMBL/GenBank/DDBJ databases">
        <authorList>
            <person name="Jaros S."/>
            <person name="Januszkiewicz K."/>
            <person name="Wedrychowicz H."/>
        </authorList>
    </citation>
    <scope>NUCLEOTIDE SEQUENCE [LARGE SCALE GENOMIC DNA]</scope>
    <source>
        <strain evidence="4 5">DSM 12906</strain>
    </source>
</reference>
<evidence type="ECO:0000313" key="4">
    <source>
        <dbReference type="EMBL" id="SHI79469.1"/>
    </source>
</evidence>
<feature type="chain" id="PRO_5039713563" evidence="2">
    <location>
        <begin position="33"/>
        <end position="225"/>
    </location>
</feature>
<dbReference type="RefSeq" id="WP_073186514.1">
    <property type="nucleotide sequence ID" value="NZ_FQZG01000015.1"/>
</dbReference>
<proteinExistence type="predicted"/>
<dbReference type="STRING" id="1123357.SAMN02745244_01076"/>
<sequence>MKLTSGNAKRFGQALAAAAVASTMLLTGCGLGAPDTVVSAAPGSTPSTRPADEAPAPTPTPTSSGTLVPTPTSSGTLVLTGLDVAPQDAATTALEAHPDGRILEIELDRWRGSTVWSVTLITADGKREVYVDGVTGAVLADEADDSDDLVRYRRMLDRAEFHPRLIERLLEAQPGGIVKIELEDDDGSLFWEVEIITANHRRIKLHIDPDSGQVVRRYLDDDDDE</sequence>
<feature type="signal peptide" evidence="2">
    <location>
        <begin position="1"/>
        <end position="32"/>
    </location>
</feature>
<feature type="compositionally biased region" description="Low complexity" evidence="1">
    <location>
        <begin position="61"/>
        <end position="72"/>
    </location>
</feature>
<dbReference type="EMBL" id="FQZG01000015">
    <property type="protein sequence ID" value="SHI79469.1"/>
    <property type="molecule type" value="Genomic_DNA"/>
</dbReference>
<gene>
    <name evidence="4" type="ORF">SAMN02745244_01076</name>
</gene>
<dbReference type="Gene3D" id="3.10.450.40">
    <property type="match status" value="2"/>
</dbReference>
<feature type="region of interest" description="Disordered" evidence="1">
    <location>
        <begin position="40"/>
        <end position="72"/>
    </location>
</feature>
<dbReference type="OrthoDB" id="4336385at2"/>
<dbReference type="PROSITE" id="PS51257">
    <property type="entry name" value="PROKAR_LIPOPROTEIN"/>
    <property type="match status" value="1"/>
</dbReference>
<keyword evidence="5" id="KW-1185">Reference proteome</keyword>
<evidence type="ECO:0000256" key="2">
    <source>
        <dbReference type="SAM" id="SignalP"/>
    </source>
</evidence>
<dbReference type="Pfam" id="PF03413">
    <property type="entry name" value="PepSY"/>
    <property type="match status" value="2"/>
</dbReference>
<evidence type="ECO:0000256" key="1">
    <source>
        <dbReference type="SAM" id="MobiDB-lite"/>
    </source>
</evidence>
<feature type="domain" description="PepSY" evidence="3">
    <location>
        <begin position="166"/>
        <end position="217"/>
    </location>
</feature>
<dbReference type="InterPro" id="IPR025711">
    <property type="entry name" value="PepSY"/>
</dbReference>
<organism evidence="4 5">
    <name type="scientific">Tessaracoccus bendigoensis DSM 12906</name>
    <dbReference type="NCBI Taxonomy" id="1123357"/>
    <lineage>
        <taxon>Bacteria</taxon>
        <taxon>Bacillati</taxon>
        <taxon>Actinomycetota</taxon>
        <taxon>Actinomycetes</taxon>
        <taxon>Propionibacteriales</taxon>
        <taxon>Propionibacteriaceae</taxon>
        <taxon>Tessaracoccus</taxon>
    </lineage>
</organism>
<keyword evidence="2" id="KW-0732">Signal</keyword>
<dbReference type="AlphaFoldDB" id="A0A1M6E239"/>